<protein>
    <submittedName>
        <fullName evidence="2">PHF5-like</fullName>
    </submittedName>
</protein>
<dbReference type="PIRSF" id="PIRSF016468">
    <property type="entry name" value="PHF5"/>
    <property type="match status" value="1"/>
</dbReference>
<dbReference type="OrthoDB" id="10248186at2759"/>
<gene>
    <name evidence="2" type="ORF">J8273_4608</name>
</gene>
<evidence type="ECO:0000256" key="1">
    <source>
        <dbReference type="ARBA" id="ARBA00008626"/>
    </source>
</evidence>
<keyword evidence="3" id="KW-1185">Reference proteome</keyword>
<comment type="similarity">
    <text evidence="1">Belongs to the PHF5 family.</text>
</comment>
<accession>A0A8J6B1Z8</accession>
<dbReference type="EMBL" id="JAHDYR010000018">
    <property type="protein sequence ID" value="KAG9394008.1"/>
    <property type="molecule type" value="Genomic_DNA"/>
</dbReference>
<evidence type="ECO:0000313" key="3">
    <source>
        <dbReference type="Proteomes" id="UP000717585"/>
    </source>
</evidence>
<reference evidence="2" key="1">
    <citation type="submission" date="2021-05" db="EMBL/GenBank/DDBJ databases">
        <title>A free-living protist that lacks canonical eukaryotic 1 DNA replication and segregation systems.</title>
        <authorList>
            <person name="Salas-Leiva D.E."/>
            <person name="Tromer E.C."/>
            <person name="Curtis B.A."/>
            <person name="Jerlstrom-Hultqvist J."/>
            <person name="Kolisko M."/>
            <person name="Yi Z."/>
            <person name="Salas-Leiva J.S."/>
            <person name="Gallot-Lavallee L."/>
            <person name="Kops G.J.P.L."/>
            <person name="Archibald J.M."/>
            <person name="Simpson A.G.B."/>
            <person name="Roger A.J."/>
        </authorList>
    </citation>
    <scope>NUCLEOTIDE SEQUENCE</scope>
    <source>
        <strain evidence="2">BICM</strain>
    </source>
</reference>
<dbReference type="AlphaFoldDB" id="A0A8J6B1Z8"/>
<organism evidence="2 3">
    <name type="scientific">Carpediemonas membranifera</name>
    <dbReference type="NCBI Taxonomy" id="201153"/>
    <lineage>
        <taxon>Eukaryota</taxon>
        <taxon>Metamonada</taxon>
        <taxon>Carpediemonas-like organisms</taxon>
        <taxon>Carpediemonas</taxon>
    </lineage>
</organism>
<dbReference type="Pfam" id="PF03660">
    <property type="entry name" value="PHF5"/>
    <property type="match status" value="1"/>
</dbReference>
<name>A0A8J6B1Z8_9EUKA</name>
<evidence type="ECO:0000313" key="2">
    <source>
        <dbReference type="EMBL" id="KAG9394008.1"/>
    </source>
</evidence>
<proteinExistence type="inferred from homology"/>
<comment type="caution">
    <text evidence="2">The sequence shown here is derived from an EMBL/GenBank/DDBJ whole genome shotgun (WGS) entry which is preliminary data.</text>
</comment>
<dbReference type="GO" id="GO:0000398">
    <property type="term" value="P:mRNA splicing, via spliceosome"/>
    <property type="evidence" value="ECO:0007669"/>
    <property type="project" value="InterPro"/>
</dbReference>
<sequence>MAVKHQADLILCRKLAGMHAGRVCANCQGRCPLCDSFVHQDEPVLICEDCYQSGYKDKCIVCGSRATDDAHYCKECVRHGKDRDGCPVVINIGGARMDSFFQRMMTK</sequence>
<dbReference type="Proteomes" id="UP000717585">
    <property type="component" value="Unassembled WGS sequence"/>
</dbReference>
<dbReference type="PANTHER" id="PTHR13120">
    <property type="entry name" value="PHD FINGER-LIKE DOMAIN-CONTAINING PROTEIN 5A"/>
    <property type="match status" value="1"/>
</dbReference>
<dbReference type="InterPro" id="IPR005345">
    <property type="entry name" value="PHF5"/>
</dbReference>